<keyword evidence="2" id="KW-1185">Reference proteome</keyword>
<dbReference type="RefSeq" id="WP_187076041.1">
    <property type="nucleotide sequence ID" value="NZ_JACORT010000003.1"/>
</dbReference>
<reference evidence="1" key="1">
    <citation type="submission" date="2020-08" db="EMBL/GenBank/DDBJ databases">
        <title>Ramlibacter sp. USB13 16S ribosomal RNA gene genome sequencing and assembly.</title>
        <authorList>
            <person name="Kang M."/>
        </authorList>
    </citation>
    <scope>NUCLEOTIDE SEQUENCE</scope>
    <source>
        <strain evidence="1">USB13</strain>
    </source>
</reference>
<dbReference type="EMBL" id="JACORT010000003">
    <property type="protein sequence ID" value="MBC5783302.1"/>
    <property type="molecule type" value="Genomic_DNA"/>
</dbReference>
<name>A0A923MP79_9BURK</name>
<accession>A0A923MP79</accession>
<evidence type="ECO:0000313" key="1">
    <source>
        <dbReference type="EMBL" id="MBC5783302.1"/>
    </source>
</evidence>
<proteinExistence type="predicted"/>
<dbReference type="AlphaFoldDB" id="A0A923MP79"/>
<gene>
    <name evidence="1" type="ORF">H8N03_10130</name>
</gene>
<sequence length="125" mass="14008">MAKRDRDAAASVLVVYRLVASPVLRDEHRSAKILGALARMELGPVSCAWFSRRTGLAPDAARALLEDICRQRCAQRIEVAWMDSAPAGEEPSRSSWFDLLELEGGETHRSGRLQRVFQFIRRTLG</sequence>
<dbReference type="Proteomes" id="UP000608513">
    <property type="component" value="Unassembled WGS sequence"/>
</dbReference>
<protein>
    <submittedName>
        <fullName evidence="1">Uncharacterized protein</fullName>
    </submittedName>
</protein>
<comment type="caution">
    <text evidence="1">The sequence shown here is derived from an EMBL/GenBank/DDBJ whole genome shotgun (WGS) entry which is preliminary data.</text>
</comment>
<organism evidence="1 2">
    <name type="scientific">Ramlibacter cellulosilyticus</name>
    <dbReference type="NCBI Taxonomy" id="2764187"/>
    <lineage>
        <taxon>Bacteria</taxon>
        <taxon>Pseudomonadati</taxon>
        <taxon>Pseudomonadota</taxon>
        <taxon>Betaproteobacteria</taxon>
        <taxon>Burkholderiales</taxon>
        <taxon>Comamonadaceae</taxon>
        <taxon>Ramlibacter</taxon>
    </lineage>
</organism>
<evidence type="ECO:0000313" key="2">
    <source>
        <dbReference type="Proteomes" id="UP000608513"/>
    </source>
</evidence>